<evidence type="ECO:0000256" key="14">
    <source>
        <dbReference type="PIRSR" id="PIRSR000112-3"/>
    </source>
</evidence>
<evidence type="ECO:0000256" key="2">
    <source>
        <dbReference type="ARBA" id="ARBA00022516"/>
    </source>
</evidence>
<feature type="binding site" evidence="12">
    <location>
        <position position="255"/>
    </location>
    <ligand>
        <name>glycerol</name>
        <dbReference type="ChEBI" id="CHEBI:17754"/>
    </ligand>
</feature>
<evidence type="ECO:0000256" key="13">
    <source>
        <dbReference type="PIRSR" id="PIRSR000112-2"/>
    </source>
</evidence>
<feature type="binding site" evidence="11">
    <location>
        <position position="239"/>
    </location>
    <ligand>
        <name>Zn(2+)</name>
        <dbReference type="ChEBI" id="CHEBI:29105"/>
        <note>catalytic</note>
    </ligand>
</feature>
<gene>
    <name evidence="11" type="primary">egsA</name>
    <name evidence="15" type="ORF">ENP88_05780</name>
</gene>
<dbReference type="EMBL" id="DSLA01000092">
    <property type="protein sequence ID" value="HEH35644.1"/>
    <property type="molecule type" value="Genomic_DNA"/>
</dbReference>
<dbReference type="InterPro" id="IPR016205">
    <property type="entry name" value="Glycerol_DH"/>
</dbReference>
<dbReference type="GO" id="GO:0005737">
    <property type="term" value="C:cytoplasm"/>
    <property type="evidence" value="ECO:0007669"/>
    <property type="project" value="UniProtKB-SubCell"/>
</dbReference>
<evidence type="ECO:0000313" key="15">
    <source>
        <dbReference type="EMBL" id="HEH35644.1"/>
    </source>
</evidence>
<dbReference type="GO" id="GO:0008654">
    <property type="term" value="P:phospholipid biosynthetic process"/>
    <property type="evidence" value="ECO:0007669"/>
    <property type="project" value="UniProtKB-KW"/>
</dbReference>
<keyword evidence="1 11" id="KW-0963">Cytoplasm</keyword>
<name>A0A7J2TKF7_ARCFL</name>
<keyword evidence="2 11" id="KW-0444">Lipid biosynthesis</keyword>
<dbReference type="PANTHER" id="PTHR43616">
    <property type="entry name" value="GLYCEROL DEHYDROGENASE"/>
    <property type="match status" value="1"/>
</dbReference>
<feature type="binding site" evidence="12">
    <location>
        <position position="160"/>
    </location>
    <ligand>
        <name>glycerol</name>
        <dbReference type="ChEBI" id="CHEBI:17754"/>
    </ligand>
</feature>
<comment type="catalytic activity">
    <reaction evidence="11">
        <text>sn-glycerol 1-phosphate + NAD(+) = dihydroxyacetone phosphate + NADH + H(+)</text>
        <dbReference type="Rhea" id="RHEA:21412"/>
        <dbReference type="ChEBI" id="CHEBI:15378"/>
        <dbReference type="ChEBI" id="CHEBI:57540"/>
        <dbReference type="ChEBI" id="CHEBI:57642"/>
        <dbReference type="ChEBI" id="CHEBI:57685"/>
        <dbReference type="ChEBI" id="CHEBI:57945"/>
        <dbReference type="EC" id="1.1.1.261"/>
    </reaction>
</comment>
<evidence type="ECO:0000256" key="10">
    <source>
        <dbReference type="ARBA" id="ARBA00023264"/>
    </source>
</evidence>
<dbReference type="InterPro" id="IPR023002">
    <property type="entry name" value="G1P_dehydrogenase_arc"/>
</dbReference>
<comment type="function">
    <text evidence="11">Catalyzes the NAD(P)H-dependent reduction of dihydroxyacetonephosphate (DHAP or glycerone phosphate) to glycerol 1-phosphate (G1P). The G1P thus generated is used as the glycerophosphate backbone of phospholipids in the cellular membranes of Archaea.</text>
</comment>
<comment type="pathway">
    <text evidence="11">Membrane lipid metabolism; glycerophospholipid metabolism.</text>
</comment>
<dbReference type="HAMAP" id="MF_00497_A">
    <property type="entry name" value="G1P_dehydrogenase_A"/>
    <property type="match status" value="1"/>
</dbReference>
<evidence type="ECO:0000256" key="5">
    <source>
        <dbReference type="ARBA" id="ARBA00022857"/>
    </source>
</evidence>
<evidence type="ECO:0000256" key="11">
    <source>
        <dbReference type="HAMAP-Rule" id="MF_00497"/>
    </source>
</evidence>
<keyword evidence="10 11" id="KW-1208">Phospholipid metabolism</keyword>
<keyword evidence="6 11" id="KW-0560">Oxidoreductase</keyword>
<feature type="binding site" evidence="11">
    <location>
        <position position="255"/>
    </location>
    <ligand>
        <name>Zn(2+)</name>
        <dbReference type="ChEBI" id="CHEBI:29105"/>
        <note>catalytic</note>
    </ligand>
</feature>
<dbReference type="Gene3D" id="3.40.50.1970">
    <property type="match status" value="1"/>
</dbReference>
<accession>A0A7J2TKF7</accession>
<feature type="binding site" evidence="12">
    <location>
        <position position="239"/>
    </location>
    <ligand>
        <name>glycerol</name>
        <dbReference type="ChEBI" id="CHEBI:17754"/>
    </ligand>
</feature>
<comment type="cofactor">
    <cofactor evidence="11 12">
        <name>Zn(2+)</name>
        <dbReference type="ChEBI" id="CHEBI:29105"/>
    </cofactor>
    <text evidence="11 12">Binds 1 zinc ion per subunit.</text>
</comment>
<keyword evidence="4 11" id="KW-0862">Zinc</keyword>
<keyword evidence="8 11" id="KW-0443">Lipid metabolism</keyword>
<feature type="binding site" evidence="11 14">
    <location>
        <begin position="108"/>
        <end position="111"/>
    </location>
    <ligand>
        <name>NAD(+)</name>
        <dbReference type="ChEBI" id="CHEBI:57540"/>
    </ligand>
</feature>
<dbReference type="Pfam" id="PF13685">
    <property type="entry name" value="Fe-ADH_2"/>
    <property type="match status" value="1"/>
</dbReference>
<protein>
    <recommendedName>
        <fullName evidence="11">Glycerol-1-phosphate dehydrogenase [NAD(P)+]</fullName>
        <shortName evidence="11">G1P dehydrogenase</shortName>
        <shortName evidence="11">G1PDH</shortName>
        <ecNumber evidence="11">1.1.1.261</ecNumber>
    </recommendedName>
    <alternativeName>
        <fullName evidence="11">Enantiomeric glycerophosphate synthase</fullName>
    </alternativeName>
    <alternativeName>
        <fullName evidence="11">sn-glycerol-1-phosphate dehydrogenase</fullName>
    </alternativeName>
</protein>
<feature type="binding site" evidence="11">
    <location>
        <position position="113"/>
    </location>
    <ligand>
        <name>substrate</name>
    </ligand>
</feature>
<dbReference type="GO" id="GO:0046872">
    <property type="term" value="F:metal ion binding"/>
    <property type="evidence" value="ECO:0007669"/>
    <property type="project" value="UniProtKB-KW"/>
</dbReference>
<feature type="binding site" evidence="11">
    <location>
        <position position="243"/>
    </location>
    <ligand>
        <name>substrate</name>
    </ligand>
</feature>
<evidence type="ECO:0000256" key="6">
    <source>
        <dbReference type="ARBA" id="ARBA00023002"/>
    </source>
</evidence>
<evidence type="ECO:0000256" key="3">
    <source>
        <dbReference type="ARBA" id="ARBA00022723"/>
    </source>
</evidence>
<organism evidence="15">
    <name type="scientific">Archaeoglobus fulgidus</name>
    <dbReference type="NCBI Taxonomy" id="2234"/>
    <lineage>
        <taxon>Archaea</taxon>
        <taxon>Methanobacteriati</taxon>
        <taxon>Methanobacteriota</taxon>
        <taxon>Archaeoglobi</taxon>
        <taxon>Archaeoglobales</taxon>
        <taxon>Archaeoglobaceae</taxon>
        <taxon>Archaeoglobus</taxon>
    </lineage>
</organism>
<sequence length="343" mass="37358">MEIKIPSFVYIQKGAFEKLKIVLKKINSENPIIITDPIVSEILKDKIAELGIEKILINEASILEARKIILSLSYSDVDAIVGIGGGRVLDISKVVASELNVHFISVPTTASHDGIASPVASFKEGGKPVSIAAKPPTAVIADLEIIEKCPQRLIHSGFGDLISNITAVKDWKLSRDLTGESYNEIAASIATIPAYLLLEKTNGDFDLKKELELLLRGLIMSGVAIAMVGSSRPASGAEHKFSHALDYLGYGNATHGEQVGLGTIIFEFMYEENYGDGNWVSVKNALKKAGAPVRLSEVGISKDQALEALNYAKRIRRKRFTILEALNPKSEDFERVLIKTDMI</sequence>
<dbReference type="EC" id="1.1.1.261" evidence="11"/>
<dbReference type="SUPFAM" id="SSF56796">
    <property type="entry name" value="Dehydroquinate synthase-like"/>
    <property type="match status" value="1"/>
</dbReference>
<dbReference type="AlphaFoldDB" id="A0A7J2TKF7"/>
<dbReference type="InterPro" id="IPR032837">
    <property type="entry name" value="G1PDH"/>
</dbReference>
<proteinExistence type="inferred from homology"/>
<evidence type="ECO:0000256" key="12">
    <source>
        <dbReference type="PIRSR" id="PIRSR000112-1"/>
    </source>
</evidence>
<comment type="similarity">
    <text evidence="11">Belongs to the glycerol-1-phosphate dehydrogenase family.</text>
</comment>
<keyword evidence="3 11" id="KW-0479">Metal-binding</keyword>
<feature type="binding site" evidence="11 14">
    <location>
        <begin position="86"/>
        <end position="90"/>
    </location>
    <ligand>
        <name>NAD(+)</name>
        <dbReference type="ChEBI" id="CHEBI:57540"/>
    </ligand>
</feature>
<feature type="binding site" evidence="13">
    <location>
        <position position="113"/>
    </location>
    <ligand>
        <name>glycerol</name>
        <dbReference type="ChEBI" id="CHEBI:17754"/>
    </ligand>
</feature>
<feature type="binding site" evidence="11 14">
    <location>
        <position position="117"/>
    </location>
    <ligand>
        <name>NAD(+)</name>
        <dbReference type="ChEBI" id="CHEBI:57540"/>
    </ligand>
</feature>
<dbReference type="Gene3D" id="1.20.1090.10">
    <property type="entry name" value="Dehydroquinate synthase-like - alpha domain"/>
    <property type="match status" value="1"/>
</dbReference>
<comment type="caution">
    <text evidence="15">The sequence shown here is derived from an EMBL/GenBank/DDBJ whole genome shotgun (WGS) entry which is preliminary data.</text>
</comment>
<dbReference type="GO" id="GO:0050492">
    <property type="term" value="F:glycerol-1-phosphate dehydrogenase [NAD(P)+] activity"/>
    <property type="evidence" value="ECO:0007669"/>
    <property type="project" value="UniProtKB-UniRule"/>
</dbReference>
<evidence type="ECO:0000256" key="4">
    <source>
        <dbReference type="ARBA" id="ARBA00022833"/>
    </source>
</evidence>
<evidence type="ECO:0000256" key="8">
    <source>
        <dbReference type="ARBA" id="ARBA00023098"/>
    </source>
</evidence>
<comment type="catalytic activity">
    <reaction evidence="11">
        <text>sn-glycerol 1-phosphate + NADP(+) = dihydroxyacetone phosphate + NADPH + H(+)</text>
        <dbReference type="Rhea" id="RHEA:21416"/>
        <dbReference type="ChEBI" id="CHEBI:15378"/>
        <dbReference type="ChEBI" id="CHEBI:57642"/>
        <dbReference type="ChEBI" id="CHEBI:57685"/>
        <dbReference type="ChEBI" id="CHEBI:57783"/>
        <dbReference type="ChEBI" id="CHEBI:58349"/>
        <dbReference type="EC" id="1.1.1.261"/>
    </reaction>
</comment>
<dbReference type="GO" id="GO:0006650">
    <property type="term" value="P:glycerophospholipid metabolic process"/>
    <property type="evidence" value="ECO:0007669"/>
    <property type="project" value="UniProtKB-UniRule"/>
</dbReference>
<keyword evidence="7 11" id="KW-0520">NAD</keyword>
<feature type="binding site" evidence="11">
    <location>
        <position position="160"/>
    </location>
    <ligand>
        <name>substrate</name>
    </ligand>
</feature>
<dbReference type="UniPathway" id="UPA00940"/>
<keyword evidence="5 11" id="KW-0521">NADP</keyword>
<evidence type="ECO:0000256" key="9">
    <source>
        <dbReference type="ARBA" id="ARBA00023209"/>
    </source>
</evidence>
<feature type="binding site" evidence="11">
    <location>
        <position position="160"/>
    </location>
    <ligand>
        <name>Zn(2+)</name>
        <dbReference type="ChEBI" id="CHEBI:29105"/>
        <note>catalytic</note>
    </ligand>
</feature>
<evidence type="ECO:0000256" key="1">
    <source>
        <dbReference type="ARBA" id="ARBA00022490"/>
    </source>
</evidence>
<evidence type="ECO:0000256" key="7">
    <source>
        <dbReference type="ARBA" id="ARBA00023027"/>
    </source>
</evidence>
<dbReference type="PANTHER" id="PTHR43616:SF5">
    <property type="entry name" value="GLYCEROL DEHYDROGENASE 1"/>
    <property type="match status" value="1"/>
</dbReference>
<reference evidence="15" key="1">
    <citation type="journal article" date="2020" name="mSystems">
        <title>Genome- and Community-Level Interaction Insights into Carbon Utilization and Element Cycling Functions of Hydrothermarchaeota in Hydrothermal Sediment.</title>
        <authorList>
            <person name="Zhou Z."/>
            <person name="Liu Y."/>
            <person name="Xu W."/>
            <person name="Pan J."/>
            <person name="Luo Z.H."/>
            <person name="Li M."/>
        </authorList>
    </citation>
    <scope>NUCLEOTIDE SEQUENCE [LARGE SCALE GENOMIC DNA]</scope>
    <source>
        <strain evidence="15">SpSt-26</strain>
    </source>
</reference>
<dbReference type="PIRSF" id="PIRSF000112">
    <property type="entry name" value="Glycerol_dehydrogenase"/>
    <property type="match status" value="1"/>
</dbReference>
<keyword evidence="9 11" id="KW-0594">Phospholipid biosynthesis</keyword>
<comment type="subcellular location">
    <subcellularLocation>
        <location evidence="11">Cytoplasm</location>
    </subcellularLocation>
</comment>